<dbReference type="Gene3D" id="3.30.565.10">
    <property type="entry name" value="Histidine kinase-like ATPase, C-terminal domain"/>
    <property type="match status" value="1"/>
</dbReference>
<organism evidence="11">
    <name type="scientific">Aquifex aeolicus</name>
    <dbReference type="NCBI Taxonomy" id="63363"/>
    <lineage>
        <taxon>Bacteria</taxon>
        <taxon>Pseudomonadati</taxon>
        <taxon>Aquificota</taxon>
        <taxon>Aquificia</taxon>
        <taxon>Aquificales</taxon>
        <taxon>Aquificaceae</taxon>
        <taxon>Aquifex</taxon>
    </lineage>
</organism>
<dbReference type="InterPro" id="IPR003661">
    <property type="entry name" value="HisK_dim/P_dom"/>
</dbReference>
<dbReference type="Proteomes" id="UP000885792">
    <property type="component" value="Unassembled WGS sequence"/>
</dbReference>
<dbReference type="SUPFAM" id="SSF47384">
    <property type="entry name" value="Homodimeric domain of signal transducing histidine kinase"/>
    <property type="match status" value="1"/>
</dbReference>
<evidence type="ECO:0000256" key="8">
    <source>
        <dbReference type="ARBA" id="ARBA00023012"/>
    </source>
</evidence>
<dbReference type="Gene3D" id="3.30.450.20">
    <property type="entry name" value="PAS domain"/>
    <property type="match status" value="1"/>
</dbReference>
<dbReference type="InterPro" id="IPR005467">
    <property type="entry name" value="His_kinase_dom"/>
</dbReference>
<dbReference type="AlphaFoldDB" id="A0A7C5PYN5"/>
<dbReference type="PROSITE" id="PS50109">
    <property type="entry name" value="HIS_KIN"/>
    <property type="match status" value="1"/>
</dbReference>
<evidence type="ECO:0000256" key="5">
    <source>
        <dbReference type="ARBA" id="ARBA00022553"/>
    </source>
</evidence>
<keyword evidence="5" id="KW-0597">Phosphoprotein</keyword>
<dbReference type="EC" id="2.7.13.3" evidence="3"/>
<evidence type="ECO:0000256" key="4">
    <source>
        <dbReference type="ARBA" id="ARBA00022475"/>
    </source>
</evidence>
<evidence type="ECO:0000256" key="9">
    <source>
        <dbReference type="ARBA" id="ARBA00023026"/>
    </source>
</evidence>
<keyword evidence="7 11" id="KW-0418">Kinase</keyword>
<dbReference type="Pfam" id="PF13426">
    <property type="entry name" value="PAS_9"/>
    <property type="match status" value="1"/>
</dbReference>
<reference evidence="11" key="1">
    <citation type="journal article" date="2020" name="mSystems">
        <title>Genome- and Community-Level Interaction Insights into Carbon Utilization and Element Cycling Functions of Hydrothermarchaeota in Hydrothermal Sediment.</title>
        <authorList>
            <person name="Zhou Z."/>
            <person name="Liu Y."/>
            <person name="Xu W."/>
            <person name="Pan J."/>
            <person name="Luo Z.H."/>
            <person name="Li M."/>
        </authorList>
    </citation>
    <scope>NUCLEOTIDE SEQUENCE [LARGE SCALE GENOMIC DNA]</scope>
    <source>
        <strain evidence="11">HyVt-501</strain>
    </source>
</reference>
<dbReference type="CDD" id="cd00075">
    <property type="entry name" value="HATPase"/>
    <property type="match status" value="1"/>
</dbReference>
<comment type="caution">
    <text evidence="11">The sequence shown here is derived from an EMBL/GenBank/DDBJ whole genome shotgun (WGS) entry which is preliminary data.</text>
</comment>
<dbReference type="CDD" id="cd00082">
    <property type="entry name" value="HisKA"/>
    <property type="match status" value="1"/>
</dbReference>
<dbReference type="SMART" id="SM00388">
    <property type="entry name" value="HisKA"/>
    <property type="match status" value="1"/>
</dbReference>
<dbReference type="InterPro" id="IPR000014">
    <property type="entry name" value="PAS"/>
</dbReference>
<evidence type="ECO:0000256" key="1">
    <source>
        <dbReference type="ARBA" id="ARBA00000085"/>
    </source>
</evidence>
<comment type="subcellular location">
    <subcellularLocation>
        <location evidence="2">Cell membrane</location>
        <topology evidence="2">Multi-pass membrane protein</topology>
    </subcellularLocation>
</comment>
<dbReference type="PANTHER" id="PTHR44936">
    <property type="entry name" value="SENSOR PROTEIN CREC"/>
    <property type="match status" value="1"/>
</dbReference>
<evidence type="ECO:0000256" key="3">
    <source>
        <dbReference type="ARBA" id="ARBA00012438"/>
    </source>
</evidence>
<keyword evidence="8" id="KW-0902">Two-component regulatory system</keyword>
<keyword evidence="4" id="KW-0472">Membrane</keyword>
<dbReference type="InterPro" id="IPR004358">
    <property type="entry name" value="Sig_transdc_His_kin-like_C"/>
</dbReference>
<dbReference type="EMBL" id="DRNB01000046">
    <property type="protein sequence ID" value="HHJ63536.1"/>
    <property type="molecule type" value="Genomic_DNA"/>
</dbReference>
<dbReference type="PANTHER" id="PTHR44936:SF9">
    <property type="entry name" value="SENSOR PROTEIN CREC"/>
    <property type="match status" value="1"/>
</dbReference>
<dbReference type="InterPro" id="IPR003594">
    <property type="entry name" value="HATPase_dom"/>
</dbReference>
<dbReference type="SUPFAM" id="SSF55874">
    <property type="entry name" value="ATPase domain of HSP90 chaperone/DNA topoisomerase II/histidine kinase"/>
    <property type="match status" value="1"/>
</dbReference>
<dbReference type="InterPro" id="IPR035965">
    <property type="entry name" value="PAS-like_dom_sf"/>
</dbReference>
<dbReference type="InterPro" id="IPR036097">
    <property type="entry name" value="HisK_dim/P_sf"/>
</dbReference>
<dbReference type="GO" id="GO:0005886">
    <property type="term" value="C:plasma membrane"/>
    <property type="evidence" value="ECO:0007669"/>
    <property type="project" value="UniProtKB-SubCell"/>
</dbReference>
<sequence>MDFRVFDFFDEEVVVIDREFRIVYANEKYVRDMGYRSPEEVVGRFCYAVSHQQEAPCEGECHPCPLREIEKTGRSVNVVHTHYTHDRREVPVEICAFPIEKGDMIVQIIRDIKSDKERYYLFSLSQRLSSVGFLALGIAHQLNTPLSTMLLALEDLEEKIGRCEEIDRIRTALDTCKSYVDNLLFLARRRRGKDPVDLRKAVGDSVELLKVYAKEKGVRLETDLEDAGYFLGSEADVRHLVLNLVLNALQASPSGGSVGVRLFRSEDRWILEVQDNGPGIDQEELSRIFIPFYQGRNKSEGAGLGLAIVDSIVREWNGSIEVDSAPGCGTVFRISVPFSQLP</sequence>
<keyword evidence="6" id="KW-0808">Transferase</keyword>
<evidence type="ECO:0000256" key="6">
    <source>
        <dbReference type="ARBA" id="ARBA00022679"/>
    </source>
</evidence>
<dbReference type="PRINTS" id="PR00344">
    <property type="entry name" value="BCTRLSENSOR"/>
</dbReference>
<accession>A0A7C5PYN5</accession>
<keyword evidence="4" id="KW-1003">Cell membrane</keyword>
<evidence type="ECO:0000259" key="10">
    <source>
        <dbReference type="PROSITE" id="PS50109"/>
    </source>
</evidence>
<proteinExistence type="predicted"/>
<dbReference type="SMART" id="SM00387">
    <property type="entry name" value="HATPase_c"/>
    <property type="match status" value="1"/>
</dbReference>
<feature type="domain" description="Histidine kinase" evidence="10">
    <location>
        <begin position="137"/>
        <end position="340"/>
    </location>
</feature>
<protein>
    <recommendedName>
        <fullName evidence="3">histidine kinase</fullName>
        <ecNumber evidence="3">2.7.13.3</ecNumber>
    </recommendedName>
</protein>
<keyword evidence="9" id="KW-0843">Virulence</keyword>
<dbReference type="SUPFAM" id="SSF55785">
    <property type="entry name" value="PYP-like sensor domain (PAS domain)"/>
    <property type="match status" value="1"/>
</dbReference>
<dbReference type="Pfam" id="PF02518">
    <property type="entry name" value="HATPase_c"/>
    <property type="match status" value="1"/>
</dbReference>
<evidence type="ECO:0000256" key="2">
    <source>
        <dbReference type="ARBA" id="ARBA00004651"/>
    </source>
</evidence>
<dbReference type="Pfam" id="PF00512">
    <property type="entry name" value="HisKA"/>
    <property type="match status" value="1"/>
</dbReference>
<dbReference type="CDD" id="cd00130">
    <property type="entry name" value="PAS"/>
    <property type="match status" value="1"/>
</dbReference>
<evidence type="ECO:0000256" key="7">
    <source>
        <dbReference type="ARBA" id="ARBA00022777"/>
    </source>
</evidence>
<gene>
    <name evidence="11" type="ORF">ENJ61_01375</name>
</gene>
<dbReference type="InterPro" id="IPR050980">
    <property type="entry name" value="2C_sensor_his_kinase"/>
</dbReference>
<comment type="catalytic activity">
    <reaction evidence="1">
        <text>ATP + protein L-histidine = ADP + protein N-phospho-L-histidine.</text>
        <dbReference type="EC" id="2.7.13.3"/>
    </reaction>
</comment>
<evidence type="ECO:0000313" key="11">
    <source>
        <dbReference type="EMBL" id="HHJ63536.1"/>
    </source>
</evidence>
<dbReference type="GO" id="GO:0000155">
    <property type="term" value="F:phosphorelay sensor kinase activity"/>
    <property type="evidence" value="ECO:0007669"/>
    <property type="project" value="InterPro"/>
</dbReference>
<dbReference type="InterPro" id="IPR036890">
    <property type="entry name" value="HATPase_C_sf"/>
</dbReference>
<dbReference type="Gene3D" id="1.10.287.130">
    <property type="match status" value="1"/>
</dbReference>
<dbReference type="NCBIfam" id="TIGR00229">
    <property type="entry name" value="sensory_box"/>
    <property type="match status" value="1"/>
</dbReference>
<name>A0A7C5PYN5_AQUAO</name>